<reference evidence="3 4" key="2">
    <citation type="submission" date="2015-01" db="EMBL/GenBank/DDBJ databases">
        <authorList>
            <consortium name="NBRP consortium"/>
            <person name="Sawabe T."/>
            <person name="Meirelles P."/>
            <person name="Feng G."/>
            <person name="Sayaka M."/>
            <person name="Hattori M."/>
            <person name="Ohkuma M."/>
        </authorList>
    </citation>
    <scope>NUCLEOTIDE SEQUENCE [LARGE SCALE GENOMIC DNA]</scope>
    <source>
        <strain evidence="3 4">JCM19232</strain>
    </source>
</reference>
<dbReference type="AlphaFoldDB" id="A0A0B8PGG7"/>
<dbReference type="GO" id="GO:0003755">
    <property type="term" value="F:peptidyl-prolyl cis-trans isomerase activity"/>
    <property type="evidence" value="ECO:0007669"/>
    <property type="project" value="UniProtKB-KW"/>
</dbReference>
<dbReference type="InterPro" id="IPR046357">
    <property type="entry name" value="PPIase_dom_sf"/>
</dbReference>
<accession>A0A0B8PGG7</accession>
<comment type="caution">
    <text evidence="3">The sequence shown here is derived from an EMBL/GenBank/DDBJ whole genome shotgun (WGS) entry which is preliminary data.</text>
</comment>
<keyword evidence="1" id="KW-0697">Rotamase</keyword>
<gene>
    <name evidence="3" type="ORF">JCM19232_4481</name>
</gene>
<keyword evidence="1 3" id="KW-0413">Isomerase</keyword>
<dbReference type="Pfam" id="PF13616">
    <property type="entry name" value="Rotamase_3"/>
    <property type="match status" value="1"/>
</dbReference>
<protein>
    <submittedName>
        <fullName evidence="3">Peptidyl-prolyl cis-trans isomerase ppiC</fullName>
    </submittedName>
</protein>
<proteinExistence type="predicted"/>
<evidence type="ECO:0000313" key="4">
    <source>
        <dbReference type="Proteomes" id="UP000031670"/>
    </source>
</evidence>
<dbReference type="InterPro" id="IPR000297">
    <property type="entry name" value="PPIase_PpiC"/>
</dbReference>
<sequence>MARTAHALHILVKNKDKAEDIMKQLKKGAKFQTLARKYSTCHQVKRAVTLVSSNKVKWFLSLIVWCSKKRPLRSPSKNQVRLAHCENAVAHLISQEILII</sequence>
<dbReference type="SUPFAM" id="SSF54534">
    <property type="entry name" value="FKBP-like"/>
    <property type="match status" value="1"/>
</dbReference>
<dbReference type="Gene3D" id="3.10.50.40">
    <property type="match status" value="1"/>
</dbReference>
<name>A0A0B8PGG7_9VIBR</name>
<dbReference type="PROSITE" id="PS50198">
    <property type="entry name" value="PPIC_PPIASE_2"/>
    <property type="match status" value="1"/>
</dbReference>
<reference evidence="3 4" key="1">
    <citation type="submission" date="2015-01" db="EMBL/GenBank/DDBJ databases">
        <title>Vibrio sp. C5 JCM 19232 whole genome shotgun sequence.</title>
        <authorList>
            <person name="Sawabe T."/>
            <person name="Meirelles P."/>
            <person name="Feng G."/>
            <person name="Sayaka M."/>
            <person name="Hattori M."/>
            <person name="Ohkuma M."/>
        </authorList>
    </citation>
    <scope>NUCLEOTIDE SEQUENCE [LARGE SCALE GENOMIC DNA]</scope>
    <source>
        <strain evidence="3 4">JCM19232</strain>
    </source>
</reference>
<dbReference type="EMBL" id="BBSA01000036">
    <property type="protein sequence ID" value="GAM66090.1"/>
    <property type="molecule type" value="Genomic_DNA"/>
</dbReference>
<feature type="domain" description="PpiC" evidence="2">
    <location>
        <begin position="2"/>
        <end position="50"/>
    </location>
</feature>
<evidence type="ECO:0000259" key="2">
    <source>
        <dbReference type="PROSITE" id="PS50198"/>
    </source>
</evidence>
<evidence type="ECO:0000256" key="1">
    <source>
        <dbReference type="PROSITE-ProRule" id="PRU00278"/>
    </source>
</evidence>
<dbReference type="Proteomes" id="UP000031670">
    <property type="component" value="Unassembled WGS sequence"/>
</dbReference>
<evidence type="ECO:0000313" key="3">
    <source>
        <dbReference type="EMBL" id="GAM66090.1"/>
    </source>
</evidence>
<organism evidence="3 4">
    <name type="scientific">Vibrio ishigakensis</name>
    <dbReference type="NCBI Taxonomy" id="1481914"/>
    <lineage>
        <taxon>Bacteria</taxon>
        <taxon>Pseudomonadati</taxon>
        <taxon>Pseudomonadota</taxon>
        <taxon>Gammaproteobacteria</taxon>
        <taxon>Vibrionales</taxon>
        <taxon>Vibrionaceae</taxon>
        <taxon>Vibrio</taxon>
    </lineage>
</organism>